<keyword evidence="1" id="KW-0285">Flavoprotein</keyword>
<gene>
    <name evidence="4" type="ORF">H5993_02465</name>
</gene>
<dbReference type="InterPro" id="IPR051799">
    <property type="entry name" value="NADH_flavin_oxidoreductase"/>
</dbReference>
<evidence type="ECO:0000256" key="1">
    <source>
        <dbReference type="ARBA" id="ARBA00022630"/>
    </source>
</evidence>
<reference evidence="4 5" key="1">
    <citation type="journal article" date="2021" name="Sci. Rep.">
        <title>The distribution of antibiotic resistance genes in chicken gut microbiota commensals.</title>
        <authorList>
            <person name="Juricova H."/>
            <person name="Matiasovicova J."/>
            <person name="Kubasova T."/>
            <person name="Cejkova D."/>
            <person name="Rychlik I."/>
        </authorList>
    </citation>
    <scope>NUCLEOTIDE SEQUENCE [LARGE SCALE GENOMIC DNA]</scope>
    <source>
        <strain evidence="4 5">An810</strain>
    </source>
</reference>
<protein>
    <submittedName>
        <fullName evidence="4">NADH-dependent oxidoreductase</fullName>
    </submittedName>
</protein>
<keyword evidence="2" id="KW-0560">Oxidoreductase</keyword>
<evidence type="ECO:0000313" key="4">
    <source>
        <dbReference type="EMBL" id="MBM6753631.1"/>
    </source>
</evidence>
<evidence type="ECO:0000256" key="2">
    <source>
        <dbReference type="ARBA" id="ARBA00023002"/>
    </source>
</evidence>
<dbReference type="InterPro" id="IPR001155">
    <property type="entry name" value="OxRdtase_FMN_N"/>
</dbReference>
<proteinExistence type="predicted"/>
<dbReference type="PANTHER" id="PTHR43656:SF2">
    <property type="entry name" value="BINDING OXIDOREDUCTASE, PUTATIVE (AFU_ORTHOLOGUE AFUA_2G08260)-RELATED"/>
    <property type="match status" value="1"/>
</dbReference>
<feature type="domain" description="NADH:flavin oxidoreductase/NADH oxidase N-terminal" evidence="3">
    <location>
        <begin position="14"/>
        <end position="333"/>
    </location>
</feature>
<dbReference type="RefSeq" id="WP_204776078.1">
    <property type="nucleotide sequence ID" value="NZ_JACJJQ010000007.1"/>
</dbReference>
<organism evidence="4 5">
    <name type="scientific">Limosilactobacillus alvi</name>
    <dbReference type="NCBI Taxonomy" id="990412"/>
    <lineage>
        <taxon>Bacteria</taxon>
        <taxon>Bacillati</taxon>
        <taxon>Bacillota</taxon>
        <taxon>Bacilli</taxon>
        <taxon>Lactobacillales</taxon>
        <taxon>Lactobacillaceae</taxon>
        <taxon>Limosilactobacillus</taxon>
    </lineage>
</organism>
<evidence type="ECO:0000313" key="5">
    <source>
        <dbReference type="Proteomes" id="UP000776629"/>
    </source>
</evidence>
<comment type="caution">
    <text evidence="4">The sequence shown here is derived from an EMBL/GenBank/DDBJ whole genome shotgun (WGS) entry which is preliminary data.</text>
</comment>
<dbReference type="Pfam" id="PF00724">
    <property type="entry name" value="Oxidored_FMN"/>
    <property type="match status" value="1"/>
</dbReference>
<dbReference type="SUPFAM" id="SSF51395">
    <property type="entry name" value="FMN-linked oxidoreductases"/>
    <property type="match status" value="1"/>
</dbReference>
<sequence length="405" mass="44984">MKQLTDKVTFPNGATLSSRLVQPPMLTNSGDHGFVTQDTLDYYGARSNSAAMVIVEYTSVSENGGPSRSWADDREQLAIYDDKFIPQMTKLATTLKQDGNKALLQIVHSGREANYLPKLGKKVYAPSAIDFSFLDYPVYELSDAQIRQIIKDFGAATLRAIKCGFDGVEIHGANHYLIQEFFSKWSNKRTDHWGGSLAKRMNFAKEVTAEVMRVVKAEAPKDFIVGYRISPEEIHDEIGYTWHESTQLIQALTTEFDLDYIHLSLPAYNEKPADSDKTFAELFQPVLNGKKEIIVGNVMNEADAKDALNYTDLVAVGRASIIDPLFAHKIVTGHGDDIITKISPEQVKLAKMTSGLINLFSDMKMEPHLPGRESIAILHKSGSLDASVIHNGTKSDLKDIEEGKL</sequence>
<dbReference type="Proteomes" id="UP000776629">
    <property type="component" value="Unassembled WGS sequence"/>
</dbReference>
<dbReference type="InterPro" id="IPR013785">
    <property type="entry name" value="Aldolase_TIM"/>
</dbReference>
<dbReference type="PANTHER" id="PTHR43656">
    <property type="entry name" value="BINDING OXIDOREDUCTASE, PUTATIVE (AFU_ORTHOLOGUE AFUA_2G08260)-RELATED"/>
    <property type="match status" value="1"/>
</dbReference>
<evidence type="ECO:0000259" key="3">
    <source>
        <dbReference type="Pfam" id="PF00724"/>
    </source>
</evidence>
<keyword evidence="5" id="KW-1185">Reference proteome</keyword>
<accession>A0ABS2EMP2</accession>
<dbReference type="EMBL" id="JACJJQ010000007">
    <property type="protein sequence ID" value="MBM6753631.1"/>
    <property type="molecule type" value="Genomic_DNA"/>
</dbReference>
<name>A0ABS2EMP2_9LACO</name>
<dbReference type="Gene3D" id="3.20.20.70">
    <property type="entry name" value="Aldolase class I"/>
    <property type="match status" value="1"/>
</dbReference>